<comment type="caution">
    <text evidence="1">The sequence shown here is derived from an EMBL/GenBank/DDBJ whole genome shotgun (WGS) entry which is preliminary data.</text>
</comment>
<dbReference type="EMBL" id="JBHGCJ010000002">
    <property type="protein sequence ID" value="MFG6108341.1"/>
    <property type="molecule type" value="Genomic_DNA"/>
</dbReference>
<keyword evidence="2" id="KW-1185">Reference proteome</keyword>
<evidence type="ECO:0000313" key="1">
    <source>
        <dbReference type="EMBL" id="MFG6108341.1"/>
    </source>
</evidence>
<dbReference type="RefSeq" id="WP_394161494.1">
    <property type="nucleotide sequence ID" value="NZ_JBHGCJ010000002.1"/>
</dbReference>
<name>A0ABW7CUX6_9GAMM</name>
<accession>A0ABW7CUX6</accession>
<gene>
    <name evidence="1" type="ORF">ACEU0G_002278</name>
</gene>
<evidence type="ECO:0000313" key="2">
    <source>
        <dbReference type="Proteomes" id="UP001605261"/>
    </source>
</evidence>
<sequence length="145" mass="15888">MAVFALGCGKGRVRGYRYRFASNPICQQASPINHCTEANAEFQRLYAIPLGDAGFTPAEFAQRYGGLPAKQAAFKAGADCDLDRVDVVRAIRARLRRGAAFRRNGVGCEAVHESSHFEGIKADLKTSRFLRPVNPCQTADPIKDE</sequence>
<organism evidence="1 2">
    <name type="scientific">Stenotrophomonas nematodicola</name>
    <dbReference type="NCBI Taxonomy" id="2656746"/>
    <lineage>
        <taxon>Bacteria</taxon>
        <taxon>Pseudomonadati</taxon>
        <taxon>Pseudomonadota</taxon>
        <taxon>Gammaproteobacteria</taxon>
        <taxon>Lysobacterales</taxon>
        <taxon>Lysobacteraceae</taxon>
        <taxon>Stenotrophomonas</taxon>
    </lineage>
</organism>
<dbReference type="Proteomes" id="UP001605261">
    <property type="component" value="Unassembled WGS sequence"/>
</dbReference>
<proteinExistence type="predicted"/>
<reference evidence="1 2" key="1">
    <citation type="submission" date="2024-09" db="EMBL/GenBank/DDBJ databases">
        <authorList>
            <consortium name="All-Russian atlas of soil microorganisms"/>
            <consortium name="as a basis for the search for new antimicrobial producers and enzymes with unique properties"/>
            <person name="Sokolova E.A."/>
            <person name="Voronina E.N."/>
        </authorList>
    </citation>
    <scope>NUCLEOTIDE SEQUENCE [LARGE SCALE GENOMIC DNA]</scope>
    <source>
        <strain evidence="1 2">AF-22b-331.1</strain>
    </source>
</reference>
<protein>
    <submittedName>
        <fullName evidence="1">Uncharacterized protein</fullName>
    </submittedName>
</protein>